<name>A0ABS0A017_9FIRM</name>
<organism evidence="1 2">
    <name type="scientific">Fusibacter ferrireducens</name>
    <dbReference type="NCBI Taxonomy" id="2785058"/>
    <lineage>
        <taxon>Bacteria</taxon>
        <taxon>Bacillati</taxon>
        <taxon>Bacillota</taxon>
        <taxon>Clostridia</taxon>
        <taxon>Eubacteriales</taxon>
        <taxon>Eubacteriales Family XII. Incertae Sedis</taxon>
        <taxon>Fusibacter</taxon>
    </lineage>
</organism>
<evidence type="ECO:0000313" key="2">
    <source>
        <dbReference type="Proteomes" id="UP000614200"/>
    </source>
</evidence>
<sequence>MIIEGAFLKIPEILINHSDPDLLYEANITNLFTNAVILELNARNIDNPLMKIHMEKRYSKNENIRCDIYMDFSSFINDEVYKAYEIKSKNWIEAKYFGGINRNKGSETKSENAGSIIYDMFRLIYYNHNNEINEEKHGKYSLNMFNDNPQKYLAYSRKNGEPRTWIKSFLSSGVHELNFDLLSEPNSIRRIFVGVNDLKMKLKIRNTIFEPIIQKENYISFYGYLSQIIDYQLIVDGKNINKDGSN</sequence>
<reference evidence="1 2" key="1">
    <citation type="submission" date="2020-11" db="EMBL/GenBank/DDBJ databases">
        <title>Fusibacter basophilias sp. nov.</title>
        <authorList>
            <person name="Qiu D."/>
        </authorList>
    </citation>
    <scope>NUCLEOTIDE SEQUENCE [LARGE SCALE GENOMIC DNA]</scope>
    <source>
        <strain evidence="1 2">Q10-2</strain>
    </source>
</reference>
<dbReference type="RefSeq" id="WP_194704276.1">
    <property type="nucleotide sequence ID" value="NZ_JADKNH010000030.1"/>
</dbReference>
<dbReference type="EMBL" id="JADKNH010000030">
    <property type="protein sequence ID" value="MBF4696040.1"/>
    <property type="molecule type" value="Genomic_DNA"/>
</dbReference>
<proteinExistence type="predicted"/>
<accession>A0ABS0A017</accession>
<keyword evidence="2" id="KW-1185">Reference proteome</keyword>
<dbReference type="Proteomes" id="UP000614200">
    <property type="component" value="Unassembled WGS sequence"/>
</dbReference>
<protein>
    <submittedName>
        <fullName evidence="1">Uncharacterized protein</fullName>
    </submittedName>
</protein>
<gene>
    <name evidence="1" type="ORF">ISU02_23325</name>
</gene>
<evidence type="ECO:0000313" key="1">
    <source>
        <dbReference type="EMBL" id="MBF4696040.1"/>
    </source>
</evidence>
<comment type="caution">
    <text evidence="1">The sequence shown here is derived from an EMBL/GenBank/DDBJ whole genome shotgun (WGS) entry which is preliminary data.</text>
</comment>